<feature type="region of interest" description="Disordered" evidence="1">
    <location>
        <begin position="93"/>
        <end position="136"/>
    </location>
</feature>
<organism evidence="2 3">
    <name type="scientific">Armillaria tabescens</name>
    <name type="common">Ringless honey mushroom</name>
    <name type="synonym">Agaricus tabescens</name>
    <dbReference type="NCBI Taxonomy" id="1929756"/>
    <lineage>
        <taxon>Eukaryota</taxon>
        <taxon>Fungi</taxon>
        <taxon>Dikarya</taxon>
        <taxon>Basidiomycota</taxon>
        <taxon>Agaricomycotina</taxon>
        <taxon>Agaricomycetes</taxon>
        <taxon>Agaricomycetidae</taxon>
        <taxon>Agaricales</taxon>
        <taxon>Marasmiineae</taxon>
        <taxon>Physalacriaceae</taxon>
        <taxon>Desarmillaria</taxon>
    </lineage>
</organism>
<dbReference type="RefSeq" id="XP_060324517.1">
    <property type="nucleotide sequence ID" value="XM_060470168.1"/>
</dbReference>
<evidence type="ECO:0000256" key="1">
    <source>
        <dbReference type="SAM" id="MobiDB-lite"/>
    </source>
</evidence>
<dbReference type="AlphaFoldDB" id="A0AA39JMC2"/>
<dbReference type="EMBL" id="JAUEPS010000061">
    <property type="protein sequence ID" value="KAK0443023.1"/>
    <property type="molecule type" value="Genomic_DNA"/>
</dbReference>
<dbReference type="GeneID" id="85353716"/>
<keyword evidence="3" id="KW-1185">Reference proteome</keyword>
<feature type="region of interest" description="Disordered" evidence="1">
    <location>
        <begin position="43"/>
        <end position="81"/>
    </location>
</feature>
<accession>A0AA39JMC2</accession>
<comment type="caution">
    <text evidence="2">The sequence shown here is derived from an EMBL/GenBank/DDBJ whole genome shotgun (WGS) entry which is preliminary data.</text>
</comment>
<evidence type="ECO:0000313" key="3">
    <source>
        <dbReference type="Proteomes" id="UP001175211"/>
    </source>
</evidence>
<reference evidence="2" key="1">
    <citation type="submission" date="2023-06" db="EMBL/GenBank/DDBJ databases">
        <authorList>
            <consortium name="Lawrence Berkeley National Laboratory"/>
            <person name="Ahrendt S."/>
            <person name="Sahu N."/>
            <person name="Indic B."/>
            <person name="Wong-Bajracharya J."/>
            <person name="Merenyi Z."/>
            <person name="Ke H.-M."/>
            <person name="Monk M."/>
            <person name="Kocsube S."/>
            <person name="Drula E."/>
            <person name="Lipzen A."/>
            <person name="Balint B."/>
            <person name="Henrissat B."/>
            <person name="Andreopoulos B."/>
            <person name="Martin F.M."/>
            <person name="Harder C.B."/>
            <person name="Rigling D."/>
            <person name="Ford K.L."/>
            <person name="Foster G.D."/>
            <person name="Pangilinan J."/>
            <person name="Papanicolaou A."/>
            <person name="Barry K."/>
            <person name="LaButti K."/>
            <person name="Viragh M."/>
            <person name="Koriabine M."/>
            <person name="Yan M."/>
            <person name="Riley R."/>
            <person name="Champramary S."/>
            <person name="Plett K.L."/>
            <person name="Tsai I.J."/>
            <person name="Slot J."/>
            <person name="Sipos G."/>
            <person name="Plett J."/>
            <person name="Nagy L.G."/>
            <person name="Grigoriev I.V."/>
        </authorList>
    </citation>
    <scope>NUCLEOTIDE SEQUENCE</scope>
    <source>
        <strain evidence="2">CCBAS 213</strain>
    </source>
</reference>
<proteinExistence type="predicted"/>
<evidence type="ECO:0000313" key="2">
    <source>
        <dbReference type="EMBL" id="KAK0443023.1"/>
    </source>
</evidence>
<protein>
    <submittedName>
        <fullName evidence="2">Uncharacterized protein</fullName>
    </submittedName>
</protein>
<feature type="compositionally biased region" description="Polar residues" evidence="1">
    <location>
        <begin position="100"/>
        <end position="122"/>
    </location>
</feature>
<dbReference type="Proteomes" id="UP001175211">
    <property type="component" value="Unassembled WGS sequence"/>
</dbReference>
<sequence>MDKPSHPEPQGSPPPSPEHHLLTLPTPEESISEVAMYHSWDSSVSLQTEAGQDPKREGLWSRTKKALTTSSTQKVGGSKTSLKTMAVGKKSLTPIPEASGLQQRQTPESTATETTLQKTVESSALGPPPQIPPVQTHQTPFDIEWQQASWVFTREEAPVARVSASRTKNHTPVQTVTLPAKIEQRIWDTIEDYNPDTPRAHPSTGELPSIPAFTMSVAPQAFASPIPLHQRPWTHLYHMLIKSTLIPRDAQITPEREAQMEQARAIYAIYKWYRELQWRLHAGS</sequence>
<feature type="compositionally biased region" description="Polar residues" evidence="1">
    <location>
        <begin position="66"/>
        <end position="81"/>
    </location>
</feature>
<gene>
    <name evidence="2" type="ORF">EV420DRAFT_1485133</name>
</gene>
<feature type="region of interest" description="Disordered" evidence="1">
    <location>
        <begin position="1"/>
        <end position="28"/>
    </location>
</feature>
<name>A0AA39JMC2_ARMTA</name>